<sequence length="361" mass="38540">MPGRWGSENEAFTLIVDAAGMVQGPGGTDSSRTNLTRRDAGNAAMSQTVLVHATKPLLAEKAAWLTVLAEERRTSRHTLAAYERDLRQFLVFLTGYNARPAELGDLADLKTAELRGFLAARRRDGAGAKTLGRGLAGIRSFIRHLEKKGLASSAGAKAMRAPRQPRSLPRPLSVPDAKAVTEDAGAFAAEPWIAARDVAVLTLLYGCGLRISEALALPGDALSEPAARSMPIAGKGGKTRLVPLLPAVLEAVAEYRRLCPYALHPNEALFRGARGGPLKPQIIQRAMARLRGGLGLPESATPHALRHSFATHLLSAGGDLRTIQDLLGHASLSTTQNYTAVDSARLLSIYEGAHPRARRRA</sequence>
<evidence type="ECO:0000256" key="5">
    <source>
        <dbReference type="ARBA" id="ARBA00022908"/>
    </source>
</evidence>
<dbReference type="SUPFAM" id="SSF56349">
    <property type="entry name" value="DNA breaking-rejoining enzymes"/>
    <property type="match status" value="1"/>
</dbReference>
<evidence type="ECO:0000256" key="7">
    <source>
        <dbReference type="ARBA" id="ARBA00023172"/>
    </source>
</evidence>
<dbReference type="PROSITE" id="PS51900">
    <property type="entry name" value="CB"/>
    <property type="match status" value="1"/>
</dbReference>
<comment type="subcellular location">
    <subcellularLocation>
        <location evidence="1">Cytoplasm</location>
    </subcellularLocation>
</comment>
<evidence type="ECO:0008006" key="13">
    <source>
        <dbReference type="Google" id="ProtNLM"/>
    </source>
</evidence>
<dbReference type="HAMAP" id="MF_01808">
    <property type="entry name" value="Recomb_XerC_XerD"/>
    <property type="match status" value="1"/>
</dbReference>
<dbReference type="InterPro" id="IPR002104">
    <property type="entry name" value="Integrase_catalytic"/>
</dbReference>
<evidence type="ECO:0000256" key="1">
    <source>
        <dbReference type="ARBA" id="ARBA00004496"/>
    </source>
</evidence>
<dbReference type="InterPro" id="IPR013762">
    <property type="entry name" value="Integrase-like_cat_sf"/>
</dbReference>
<gene>
    <name evidence="12" type="ORF">LCGC14_0663740</name>
</gene>
<dbReference type="GO" id="GO:0006310">
    <property type="term" value="P:DNA recombination"/>
    <property type="evidence" value="ECO:0007669"/>
    <property type="project" value="UniProtKB-KW"/>
</dbReference>
<feature type="domain" description="Core-binding (CB)" evidence="11">
    <location>
        <begin position="55"/>
        <end position="146"/>
    </location>
</feature>
<dbReference type="GO" id="GO:0003677">
    <property type="term" value="F:DNA binding"/>
    <property type="evidence" value="ECO:0007669"/>
    <property type="project" value="UniProtKB-KW"/>
</dbReference>
<dbReference type="InterPro" id="IPR004107">
    <property type="entry name" value="Integrase_SAM-like_N"/>
</dbReference>
<evidence type="ECO:0000256" key="4">
    <source>
        <dbReference type="ARBA" id="ARBA00022829"/>
    </source>
</evidence>
<feature type="domain" description="Tyr recombinase" evidence="10">
    <location>
        <begin position="167"/>
        <end position="351"/>
    </location>
</feature>
<evidence type="ECO:0000256" key="2">
    <source>
        <dbReference type="ARBA" id="ARBA00022490"/>
    </source>
</evidence>
<dbReference type="InterPro" id="IPR023009">
    <property type="entry name" value="Tyrosine_recombinase_XerC/XerD"/>
</dbReference>
<keyword evidence="5" id="KW-0229">DNA integration</keyword>
<dbReference type="GO" id="GO:0007059">
    <property type="term" value="P:chromosome segregation"/>
    <property type="evidence" value="ECO:0007669"/>
    <property type="project" value="UniProtKB-KW"/>
</dbReference>
<keyword evidence="6" id="KW-0238">DNA-binding</keyword>
<dbReference type="EMBL" id="LAZR01001281">
    <property type="protein sequence ID" value="KKN47344.1"/>
    <property type="molecule type" value="Genomic_DNA"/>
</dbReference>
<dbReference type="InterPro" id="IPR011010">
    <property type="entry name" value="DNA_brk_join_enz"/>
</dbReference>
<dbReference type="Pfam" id="PF00589">
    <property type="entry name" value="Phage_integrase"/>
    <property type="match status" value="1"/>
</dbReference>
<keyword evidence="2" id="KW-0963">Cytoplasm</keyword>
<keyword evidence="3" id="KW-0132">Cell division</keyword>
<dbReference type="GO" id="GO:0005737">
    <property type="term" value="C:cytoplasm"/>
    <property type="evidence" value="ECO:0007669"/>
    <property type="project" value="UniProtKB-SubCell"/>
</dbReference>
<dbReference type="InterPro" id="IPR044068">
    <property type="entry name" value="CB"/>
</dbReference>
<accession>A0A0F9QXY1</accession>
<evidence type="ECO:0000313" key="12">
    <source>
        <dbReference type="EMBL" id="KKN47344.1"/>
    </source>
</evidence>
<comment type="caution">
    <text evidence="12">The sequence shown here is derived from an EMBL/GenBank/DDBJ whole genome shotgun (WGS) entry which is preliminary data.</text>
</comment>
<keyword evidence="8" id="KW-0131">Cell cycle</keyword>
<organism evidence="12">
    <name type="scientific">marine sediment metagenome</name>
    <dbReference type="NCBI Taxonomy" id="412755"/>
    <lineage>
        <taxon>unclassified sequences</taxon>
        <taxon>metagenomes</taxon>
        <taxon>ecological metagenomes</taxon>
    </lineage>
</organism>
<evidence type="ECO:0000256" key="8">
    <source>
        <dbReference type="ARBA" id="ARBA00023306"/>
    </source>
</evidence>
<dbReference type="AlphaFoldDB" id="A0A0F9QXY1"/>
<dbReference type="Gene3D" id="1.10.150.130">
    <property type="match status" value="1"/>
</dbReference>
<reference evidence="12" key="1">
    <citation type="journal article" date="2015" name="Nature">
        <title>Complex archaea that bridge the gap between prokaryotes and eukaryotes.</title>
        <authorList>
            <person name="Spang A."/>
            <person name="Saw J.H."/>
            <person name="Jorgensen S.L."/>
            <person name="Zaremba-Niedzwiedzka K."/>
            <person name="Martijn J."/>
            <person name="Lind A.E."/>
            <person name="van Eijk R."/>
            <person name="Schleper C."/>
            <person name="Guy L."/>
            <person name="Ettema T.J."/>
        </authorList>
    </citation>
    <scope>NUCLEOTIDE SEQUENCE</scope>
</reference>
<dbReference type="PANTHER" id="PTHR30349">
    <property type="entry name" value="PHAGE INTEGRASE-RELATED"/>
    <property type="match status" value="1"/>
</dbReference>
<keyword evidence="4" id="KW-0159">Chromosome partition</keyword>
<dbReference type="GO" id="GO:0051301">
    <property type="term" value="P:cell division"/>
    <property type="evidence" value="ECO:0007669"/>
    <property type="project" value="UniProtKB-KW"/>
</dbReference>
<dbReference type="SUPFAM" id="SSF47823">
    <property type="entry name" value="lambda integrase-like, N-terminal domain"/>
    <property type="match status" value="1"/>
</dbReference>
<evidence type="ECO:0000256" key="9">
    <source>
        <dbReference type="SAM" id="MobiDB-lite"/>
    </source>
</evidence>
<evidence type="ECO:0000259" key="11">
    <source>
        <dbReference type="PROSITE" id="PS51900"/>
    </source>
</evidence>
<name>A0A0F9QXY1_9ZZZZ</name>
<dbReference type="Pfam" id="PF02899">
    <property type="entry name" value="Phage_int_SAM_1"/>
    <property type="match status" value="1"/>
</dbReference>
<evidence type="ECO:0000256" key="3">
    <source>
        <dbReference type="ARBA" id="ARBA00022618"/>
    </source>
</evidence>
<protein>
    <recommendedName>
        <fullName evidence="13">Tyrosine recombinase XerC</fullName>
    </recommendedName>
</protein>
<evidence type="ECO:0000259" key="10">
    <source>
        <dbReference type="PROSITE" id="PS51898"/>
    </source>
</evidence>
<evidence type="ECO:0000256" key="6">
    <source>
        <dbReference type="ARBA" id="ARBA00023125"/>
    </source>
</evidence>
<keyword evidence="7" id="KW-0233">DNA recombination</keyword>
<dbReference type="InterPro" id="IPR050090">
    <property type="entry name" value="Tyrosine_recombinase_XerCD"/>
</dbReference>
<dbReference type="Gene3D" id="1.10.443.10">
    <property type="entry name" value="Intergrase catalytic core"/>
    <property type="match status" value="1"/>
</dbReference>
<dbReference type="GO" id="GO:0015074">
    <property type="term" value="P:DNA integration"/>
    <property type="evidence" value="ECO:0007669"/>
    <property type="project" value="UniProtKB-KW"/>
</dbReference>
<dbReference type="PROSITE" id="PS51898">
    <property type="entry name" value="TYR_RECOMBINASE"/>
    <property type="match status" value="1"/>
</dbReference>
<feature type="region of interest" description="Disordered" evidence="9">
    <location>
        <begin position="153"/>
        <end position="173"/>
    </location>
</feature>
<proteinExistence type="inferred from homology"/>
<dbReference type="InterPro" id="IPR010998">
    <property type="entry name" value="Integrase_recombinase_N"/>
</dbReference>
<dbReference type="PANTHER" id="PTHR30349:SF90">
    <property type="entry name" value="TYROSINE RECOMBINASE XERD"/>
    <property type="match status" value="1"/>
</dbReference>